<accession>A0AAE0EX66</accession>
<evidence type="ECO:0000313" key="9">
    <source>
        <dbReference type="EMBL" id="KAK3242305.1"/>
    </source>
</evidence>
<feature type="region of interest" description="Disordered" evidence="8">
    <location>
        <begin position="53"/>
        <end position="78"/>
    </location>
</feature>
<keyword evidence="4 7" id="KW-0408">Iron</keyword>
<dbReference type="PANTHER" id="PTHR10543:SF89">
    <property type="entry name" value="CAROTENOID 9,10(9',10')-CLEAVAGE DIOXYGENASE 1"/>
    <property type="match status" value="1"/>
</dbReference>
<evidence type="ECO:0000256" key="2">
    <source>
        <dbReference type="ARBA" id="ARBA00022723"/>
    </source>
</evidence>
<evidence type="ECO:0000256" key="8">
    <source>
        <dbReference type="SAM" id="MobiDB-lite"/>
    </source>
</evidence>
<dbReference type="Pfam" id="PF03055">
    <property type="entry name" value="RPE65"/>
    <property type="match status" value="1"/>
</dbReference>
<dbReference type="InterPro" id="IPR004294">
    <property type="entry name" value="Carotenoid_Oase"/>
</dbReference>
<evidence type="ECO:0000256" key="4">
    <source>
        <dbReference type="ARBA" id="ARBA00023004"/>
    </source>
</evidence>
<dbReference type="Proteomes" id="UP001190700">
    <property type="component" value="Unassembled WGS sequence"/>
</dbReference>
<keyword evidence="10" id="KW-1185">Reference proteome</keyword>
<evidence type="ECO:0000256" key="1">
    <source>
        <dbReference type="ARBA" id="ARBA00006787"/>
    </source>
</evidence>
<comment type="caution">
    <text evidence="9">The sequence shown here is derived from an EMBL/GenBank/DDBJ whole genome shotgun (WGS) entry which is preliminary data.</text>
</comment>
<keyword evidence="2 7" id="KW-0479">Metal-binding</keyword>
<reference evidence="9 10" key="1">
    <citation type="journal article" date="2015" name="Genome Biol. Evol.">
        <title>Comparative Genomics of a Bacterivorous Green Alga Reveals Evolutionary Causalities and Consequences of Phago-Mixotrophic Mode of Nutrition.</title>
        <authorList>
            <person name="Burns J.A."/>
            <person name="Paasch A."/>
            <person name="Narechania A."/>
            <person name="Kim E."/>
        </authorList>
    </citation>
    <scope>NUCLEOTIDE SEQUENCE [LARGE SCALE GENOMIC DNA]</scope>
    <source>
        <strain evidence="9 10">PLY_AMNH</strain>
    </source>
</reference>
<dbReference type="AlphaFoldDB" id="A0AAE0EX66"/>
<protein>
    <recommendedName>
        <fullName evidence="5">carotenoid 9,10-dioxygenase</fullName>
        <ecNumber evidence="5">1.14.99.n4</ecNumber>
    </recommendedName>
</protein>
<feature type="binding site" evidence="7">
    <location>
        <position position="427"/>
    </location>
    <ligand>
        <name>Fe cation</name>
        <dbReference type="ChEBI" id="CHEBI:24875"/>
        <note>catalytic</note>
    </ligand>
</feature>
<proteinExistence type="inferred from homology"/>
<sequence length="613" mass="67288">MGRAAPQTTRSPDSRLIQMPYFACNVSAFAVCGHKSTWHQSGRSVSGLQGTFVSSPKCPTSPQVPSSDTPRCKQGAGRLNLSPRQTPWKQAMVRTPLLRTAASLAPAPVAWHEYALQEDWYGEYESASEFGPVRAKVEGELPKELRGGIFVRNGPGNFDRGGARYNHIIDGDGFILQVAFPKDGCEEFEVMGRFIKTETFLKEEALGRVCSRSPFGTQRQGIFALQNIMDSKLKNCANTHVLHWGGKLLSLFESGLPYHMEAATLRTCGPETFGGELKAGTAATLGLPALDSLLGFGDAVTAHPHVDQKRNRLLMWSQKKKVVDGALAFIVTEWDQQWLPRARVAFDMPAGAAPHDFAFTDSFYIWAENRIELTGPALARYLLGQLGPAEAIEIDADLPTRIHLVTRSDSSEAEQLVVETPPWFAIHHSHASEVETEDGGKMITLYSAGWDRRGLNKNGPRFLAAWGGKVPDFDFIPTTYYWKTTIKVKNSNAQLLEHRVHPGLEHTNIDHPHVHPAQEGGSAGTYAYMTYSNSDDLASPPVGWLRLNLQTGDTSLWETPSKGGCFTQEPVVVPKADSDGAWILGIVSDHRRDATCLCVLDGDSIEQGPLLQG</sequence>
<evidence type="ECO:0000256" key="6">
    <source>
        <dbReference type="ARBA" id="ARBA00048709"/>
    </source>
</evidence>
<feature type="binding site" evidence="7">
    <location>
        <position position="303"/>
    </location>
    <ligand>
        <name>Fe cation</name>
        <dbReference type="ChEBI" id="CHEBI:24875"/>
        <note>catalytic</note>
    </ligand>
</feature>
<dbReference type="EC" id="1.14.99.n4" evidence="5"/>
<dbReference type="PANTHER" id="PTHR10543">
    <property type="entry name" value="BETA-CAROTENE DIOXYGENASE"/>
    <property type="match status" value="1"/>
</dbReference>
<comment type="cofactor">
    <cofactor evidence="7">
        <name>Fe(2+)</name>
        <dbReference type="ChEBI" id="CHEBI:29033"/>
    </cofactor>
    <text evidence="7">Binds 1 Fe(2+) ion per subunit.</text>
</comment>
<dbReference type="EMBL" id="LGRX02033198">
    <property type="protein sequence ID" value="KAK3242305.1"/>
    <property type="molecule type" value="Genomic_DNA"/>
</dbReference>
<evidence type="ECO:0000313" key="10">
    <source>
        <dbReference type="Proteomes" id="UP001190700"/>
    </source>
</evidence>
<name>A0AAE0EX66_9CHLO</name>
<organism evidence="9 10">
    <name type="scientific">Cymbomonas tetramitiformis</name>
    <dbReference type="NCBI Taxonomy" id="36881"/>
    <lineage>
        <taxon>Eukaryota</taxon>
        <taxon>Viridiplantae</taxon>
        <taxon>Chlorophyta</taxon>
        <taxon>Pyramimonadophyceae</taxon>
        <taxon>Pyramimonadales</taxon>
        <taxon>Pyramimonadaceae</taxon>
        <taxon>Cymbomonas</taxon>
    </lineage>
</organism>
<keyword evidence="3" id="KW-0560">Oxidoreductase</keyword>
<evidence type="ECO:0000256" key="7">
    <source>
        <dbReference type="PIRSR" id="PIRSR604294-1"/>
    </source>
</evidence>
<dbReference type="GO" id="GO:0010436">
    <property type="term" value="F:carotenoid dioxygenase activity"/>
    <property type="evidence" value="ECO:0007669"/>
    <property type="project" value="TreeGrafter"/>
</dbReference>
<dbReference type="GO" id="GO:0016121">
    <property type="term" value="P:carotene catabolic process"/>
    <property type="evidence" value="ECO:0007669"/>
    <property type="project" value="TreeGrafter"/>
</dbReference>
<feature type="binding site" evidence="7">
    <location>
        <position position="355"/>
    </location>
    <ligand>
        <name>Fe cation</name>
        <dbReference type="ChEBI" id="CHEBI:24875"/>
        <note>catalytic</note>
    </ligand>
</feature>
<comment type="catalytic activity">
    <reaction evidence="6">
        <text>all-trans-zeaxanthin + 2 O2 = 4,9-dimethyldodeca-2,4,6,8,10-pentaenedial + 2 (3R)-hydroxy-beta-ionone</text>
        <dbReference type="Rhea" id="RHEA:26393"/>
        <dbReference type="ChEBI" id="CHEBI:15379"/>
        <dbReference type="ChEBI" id="CHEBI:27547"/>
        <dbReference type="ChEBI" id="CHEBI:53171"/>
        <dbReference type="ChEBI" id="CHEBI:53173"/>
        <dbReference type="EC" id="1.14.99.n4"/>
    </reaction>
</comment>
<gene>
    <name evidence="9" type="ORF">CYMTET_48006</name>
</gene>
<evidence type="ECO:0000256" key="3">
    <source>
        <dbReference type="ARBA" id="ARBA00023002"/>
    </source>
</evidence>
<feature type="compositionally biased region" description="Polar residues" evidence="8">
    <location>
        <begin position="53"/>
        <end position="69"/>
    </location>
</feature>
<evidence type="ECO:0000256" key="5">
    <source>
        <dbReference type="ARBA" id="ARBA00039084"/>
    </source>
</evidence>
<comment type="similarity">
    <text evidence="1">Belongs to the carotenoid oxygenase family.</text>
</comment>
<dbReference type="GO" id="GO:0046872">
    <property type="term" value="F:metal ion binding"/>
    <property type="evidence" value="ECO:0007669"/>
    <property type="project" value="UniProtKB-KW"/>
</dbReference>